<protein>
    <submittedName>
        <fullName evidence="1">Uncharacterized protein</fullName>
    </submittedName>
</protein>
<name>A0ACC2IF67_9PLEO</name>
<keyword evidence="2" id="KW-1185">Reference proteome</keyword>
<gene>
    <name evidence="1" type="ORF">OPT61_g4145</name>
</gene>
<evidence type="ECO:0000313" key="2">
    <source>
        <dbReference type="Proteomes" id="UP001153331"/>
    </source>
</evidence>
<sequence length="860" mass="94879">MSSVNNITKTPAPAILQQLLGVANKIALKYAQDYNWSTWHSWDIVDQGRTKGQVGLRGMDRHFWALTRRFGSCLGASTRIITDLEAELACHPNMELQCYAETVQLMTCAQHANAETQYHAIVAMCFDTVAIIIDHALHPVAFQVPLGGVFCMPPYIPLFGSEGQERFKYFMEGCKYKLMMDNAEATYKALHFSEMDLNKATDQLAVQAAHERQPLKHHEDILLPPRKYVSVRSLLDTEPQLIAAEPVNGKWLATTVRVQVDFARPTITMQIPMKDWLMTPQSKDWHSRLFYSAPKEMRIVSTDATVRLEQELDAMEREQPYYELPGLALMQAIGEELGLDCAVLNNMMWSVYRVWGPYRTKCADSCKDGNACLRHAVVLYQLLFCVVWYTRIVDVAQARDEALHTSATQAVPRGIAQVADLITNNVDVEHELYEQRSALELLQIISQANAHWITLNTHTMSSTTYQPPPLTGLRVLEFAGLAPGPFAGMLLADYGATVLRLDRAPAHNSGAPSDQLTRRKTSICVNMKTASGLALIKKLIHNVDIIIDPFRPGVLEKAGLGPEDVLLKLNPRLIVARMTGFRRDGKYSAMAGHDINYIAVSGVLALFGRKGEKPYPPGNLMGDFAGGGAICFIGILLALLAREKSGIGQVVEANMVDGSAILATMPRLGMKTQVWSAERGTNMLDGGAPFYDTYETKDGKYTAVGAIEPQFWAALLKGLELKPSDLPGDRDNKADWPKLKEFFTTVFKKKTRDEWAAIFDGTDACCTPVLTQRDLEAGGFDQRPAVTLKSSPGLAIHESDGPRSAAVGQGIGVEGSGWSQQGLKAGDGGEETLTQWTGWSKGRQFVDEGGLLGWKDSAKL</sequence>
<organism evidence="1 2">
    <name type="scientific">Boeremia exigua</name>
    <dbReference type="NCBI Taxonomy" id="749465"/>
    <lineage>
        <taxon>Eukaryota</taxon>
        <taxon>Fungi</taxon>
        <taxon>Dikarya</taxon>
        <taxon>Ascomycota</taxon>
        <taxon>Pezizomycotina</taxon>
        <taxon>Dothideomycetes</taxon>
        <taxon>Pleosporomycetidae</taxon>
        <taxon>Pleosporales</taxon>
        <taxon>Pleosporineae</taxon>
        <taxon>Didymellaceae</taxon>
        <taxon>Boeremia</taxon>
    </lineage>
</organism>
<reference evidence="1" key="1">
    <citation type="submission" date="2022-11" db="EMBL/GenBank/DDBJ databases">
        <title>Genome Sequence of Boeremia exigua.</title>
        <authorList>
            <person name="Buettner E."/>
        </authorList>
    </citation>
    <scope>NUCLEOTIDE SEQUENCE</scope>
    <source>
        <strain evidence="1">CU02</strain>
    </source>
</reference>
<proteinExistence type="predicted"/>
<dbReference type="Proteomes" id="UP001153331">
    <property type="component" value="Unassembled WGS sequence"/>
</dbReference>
<accession>A0ACC2IF67</accession>
<evidence type="ECO:0000313" key="1">
    <source>
        <dbReference type="EMBL" id="KAJ8113823.1"/>
    </source>
</evidence>
<comment type="caution">
    <text evidence="1">The sequence shown here is derived from an EMBL/GenBank/DDBJ whole genome shotgun (WGS) entry which is preliminary data.</text>
</comment>
<dbReference type="EMBL" id="JAPHNI010000229">
    <property type="protein sequence ID" value="KAJ8113823.1"/>
    <property type="molecule type" value="Genomic_DNA"/>
</dbReference>